<dbReference type="InterPro" id="IPR010138">
    <property type="entry name" value="UDP-diacylglucosamine_Hdrlase"/>
</dbReference>
<keyword evidence="4 10" id="KW-0441">Lipid A biosynthesis</keyword>
<dbReference type="KEGG" id="elux:BTN50_0056"/>
<dbReference type="RefSeq" id="WP_096618599.1">
    <property type="nucleotide sequence ID" value="NZ_CP020660.1"/>
</dbReference>
<feature type="binding site" evidence="10">
    <location>
        <position position="41"/>
    </location>
    <ligand>
        <name>Mn(2+)</name>
        <dbReference type="ChEBI" id="CHEBI:29035"/>
        <label>2</label>
    </ligand>
</feature>
<dbReference type="InterPro" id="IPR004843">
    <property type="entry name" value="Calcineurin-like_PHP"/>
</dbReference>
<evidence type="ECO:0000256" key="6">
    <source>
        <dbReference type="ARBA" id="ARBA00022801"/>
    </source>
</evidence>
<dbReference type="Pfam" id="PF00149">
    <property type="entry name" value="Metallophos"/>
    <property type="match status" value="1"/>
</dbReference>
<dbReference type="UniPathway" id="UPA00359">
    <property type="reaction ID" value="UER00480"/>
</dbReference>
<accession>A0A291B6I3</accession>
<dbReference type="InterPro" id="IPR029052">
    <property type="entry name" value="Metallo-depent_PP-like"/>
</dbReference>
<dbReference type="PANTHER" id="PTHR34990">
    <property type="entry name" value="UDP-2,3-DIACYLGLUCOSAMINE HYDROLASE-RELATED"/>
    <property type="match status" value="1"/>
</dbReference>
<feature type="binding site" evidence="10">
    <location>
        <position position="167"/>
    </location>
    <ligand>
        <name>substrate</name>
    </ligand>
</feature>
<evidence type="ECO:0000256" key="2">
    <source>
        <dbReference type="ARBA" id="ARBA00022516"/>
    </source>
</evidence>
<feature type="binding site" evidence="10">
    <location>
        <position position="122"/>
    </location>
    <ligand>
        <name>substrate</name>
    </ligand>
</feature>
<reference evidence="13" key="1">
    <citation type="submission" date="2017-04" db="EMBL/GenBank/DDBJ databases">
        <title>Genome evolution of the luminous symbionts of deep sea anglerfish.</title>
        <authorList>
            <person name="Hendry T.A."/>
        </authorList>
    </citation>
    <scope>NUCLEOTIDE SEQUENCE [LARGE SCALE GENOMIC DNA]</scope>
</reference>
<dbReference type="GO" id="GO:0019897">
    <property type="term" value="C:extrinsic component of plasma membrane"/>
    <property type="evidence" value="ECO:0007669"/>
    <property type="project" value="UniProtKB-UniRule"/>
</dbReference>
<feature type="binding site" evidence="10">
    <location>
        <position position="195"/>
    </location>
    <ligand>
        <name>substrate</name>
    </ligand>
</feature>
<feature type="binding site" evidence="10">
    <location>
        <position position="160"/>
    </location>
    <ligand>
        <name>substrate</name>
    </ligand>
</feature>
<evidence type="ECO:0000256" key="3">
    <source>
        <dbReference type="ARBA" id="ARBA00022519"/>
    </source>
</evidence>
<evidence type="ECO:0000313" key="12">
    <source>
        <dbReference type="EMBL" id="ATF08601.1"/>
    </source>
</evidence>
<keyword evidence="8 10" id="KW-0472">Membrane</keyword>
<keyword evidence="13" id="KW-1185">Reference proteome</keyword>
<evidence type="ECO:0000259" key="11">
    <source>
        <dbReference type="Pfam" id="PF00149"/>
    </source>
</evidence>
<dbReference type="GO" id="GO:0009245">
    <property type="term" value="P:lipid A biosynthetic process"/>
    <property type="evidence" value="ECO:0007669"/>
    <property type="project" value="UniProtKB-UniRule"/>
</dbReference>
<dbReference type="AlphaFoldDB" id="A0A291B6I3"/>
<dbReference type="OrthoDB" id="9783283at2"/>
<feature type="binding site" evidence="10">
    <location>
        <position position="197"/>
    </location>
    <ligand>
        <name>Mn(2+)</name>
        <dbReference type="ChEBI" id="CHEBI:29035"/>
        <label>1</label>
    </ligand>
</feature>
<feature type="binding site" evidence="10">
    <location>
        <position position="195"/>
    </location>
    <ligand>
        <name>Mn(2+)</name>
        <dbReference type="ChEBI" id="CHEBI:29035"/>
        <label>2</label>
    </ligand>
</feature>
<dbReference type="NCBIfam" id="TIGR01854">
    <property type="entry name" value="lipid_A_lpxH"/>
    <property type="match status" value="1"/>
</dbReference>
<dbReference type="HAMAP" id="MF_00575">
    <property type="entry name" value="LpxH"/>
    <property type="match status" value="1"/>
</dbReference>
<name>A0A291B6I3_9GAMM</name>
<dbReference type="GO" id="GO:0030145">
    <property type="term" value="F:manganese ion binding"/>
    <property type="evidence" value="ECO:0007669"/>
    <property type="project" value="UniProtKB-UniRule"/>
</dbReference>
<comment type="cofactor">
    <cofactor evidence="10">
        <name>Mn(2+)</name>
        <dbReference type="ChEBI" id="CHEBI:29035"/>
    </cofactor>
    <text evidence="10">Binds 2 Mn(2+) ions per subunit in a binuclear metal center.</text>
</comment>
<evidence type="ECO:0000256" key="1">
    <source>
        <dbReference type="ARBA" id="ARBA00022475"/>
    </source>
</evidence>
<feature type="binding site" evidence="10">
    <location>
        <begin position="79"/>
        <end position="80"/>
    </location>
    <ligand>
        <name>substrate</name>
    </ligand>
</feature>
<comment type="catalytic activity">
    <reaction evidence="10">
        <text>UDP-2-N,3-O-bis[(3R)-3-hydroxytetradecanoyl]-alpha-D-glucosamine + H2O = 2-N,3-O-bis[(3R)-3-hydroxytetradecanoyl]-alpha-D-glucosaminyl 1-phosphate + UMP + 2 H(+)</text>
        <dbReference type="Rhea" id="RHEA:25213"/>
        <dbReference type="ChEBI" id="CHEBI:15377"/>
        <dbReference type="ChEBI" id="CHEBI:15378"/>
        <dbReference type="ChEBI" id="CHEBI:57865"/>
        <dbReference type="ChEBI" id="CHEBI:57957"/>
        <dbReference type="ChEBI" id="CHEBI:78847"/>
        <dbReference type="EC" id="3.6.1.54"/>
    </reaction>
</comment>
<comment type="pathway">
    <text evidence="10">Glycolipid biosynthesis; lipid IV(A) biosynthesis; lipid IV(A) from (3R)-3-hydroxytetradecanoyl-[acyl-carrier-protein] and UDP-N-acetyl-alpha-D-glucosamine: step 4/6.</text>
</comment>
<dbReference type="SUPFAM" id="SSF56300">
    <property type="entry name" value="Metallo-dependent phosphatases"/>
    <property type="match status" value="1"/>
</dbReference>
<feature type="binding site" evidence="10">
    <location>
        <position position="164"/>
    </location>
    <ligand>
        <name>substrate</name>
    </ligand>
</feature>
<dbReference type="GO" id="GO:0005737">
    <property type="term" value="C:cytoplasm"/>
    <property type="evidence" value="ECO:0007669"/>
    <property type="project" value="InterPro"/>
</dbReference>
<comment type="similarity">
    <text evidence="10">Belongs to the LpxH family.</text>
</comment>
<feature type="domain" description="Calcineurin-like phosphoesterase" evidence="11">
    <location>
        <begin position="1"/>
        <end position="199"/>
    </location>
</feature>
<dbReference type="GO" id="GO:0008758">
    <property type="term" value="F:UDP-2,3-diacylglucosamine hydrolase activity"/>
    <property type="evidence" value="ECO:0007669"/>
    <property type="project" value="UniProtKB-UniRule"/>
</dbReference>
<dbReference type="CDD" id="cd07398">
    <property type="entry name" value="MPP_YbbF-LpxH"/>
    <property type="match status" value="1"/>
</dbReference>
<organism evidence="12 13">
    <name type="scientific">Candidatus Enterovibrio altilux</name>
    <dbReference type="NCBI Taxonomy" id="1927128"/>
    <lineage>
        <taxon>Bacteria</taxon>
        <taxon>Pseudomonadati</taxon>
        <taxon>Pseudomonadota</taxon>
        <taxon>Gammaproteobacteria</taxon>
        <taxon>Vibrionales</taxon>
        <taxon>Vibrionaceae</taxon>
        <taxon>Enterovibrio</taxon>
    </lineage>
</organism>
<protein>
    <recommendedName>
        <fullName evidence="10">UDP-2,3-diacylglucosamine hydrolase</fullName>
        <ecNumber evidence="10">3.6.1.54</ecNumber>
    </recommendedName>
    <alternativeName>
        <fullName evidence="10">UDP-2,3-diacylglucosamine diphosphatase</fullName>
    </alternativeName>
</protein>
<evidence type="ECO:0000256" key="10">
    <source>
        <dbReference type="HAMAP-Rule" id="MF_00575"/>
    </source>
</evidence>
<evidence type="ECO:0000256" key="8">
    <source>
        <dbReference type="ARBA" id="ARBA00023136"/>
    </source>
</evidence>
<proteinExistence type="inferred from homology"/>
<comment type="function">
    <text evidence="10">Hydrolyzes the pyrophosphate bond of UDP-2,3-diacylglucosamine to yield 2,3-diacylglucosamine 1-phosphate (lipid X) and UMP by catalyzing the attack of water at the alpha-P atom. Involved in the biosynthesis of lipid A, a phosphorylated glycolipid that anchors the lipopolysaccharide to the outer membrane of the cell.</text>
</comment>
<evidence type="ECO:0000256" key="9">
    <source>
        <dbReference type="ARBA" id="ARBA00023211"/>
    </source>
</evidence>
<dbReference type="EMBL" id="CP020660">
    <property type="protein sequence ID" value="ATF08601.1"/>
    <property type="molecule type" value="Genomic_DNA"/>
</dbReference>
<keyword evidence="6 10" id="KW-0378">Hydrolase</keyword>
<comment type="subcellular location">
    <subcellularLocation>
        <location evidence="10">Cell inner membrane</location>
        <topology evidence="10">Peripheral membrane protein</topology>
        <orientation evidence="10">Cytoplasmic side</orientation>
    </subcellularLocation>
</comment>
<feature type="binding site" evidence="10">
    <location>
        <position position="41"/>
    </location>
    <ligand>
        <name>Mn(2+)</name>
        <dbReference type="ChEBI" id="CHEBI:29035"/>
        <label>1</label>
    </ligand>
</feature>
<keyword evidence="5 10" id="KW-0479">Metal-binding</keyword>
<dbReference type="Proteomes" id="UP000218160">
    <property type="component" value="Chromosome 1"/>
</dbReference>
<sequence>MTILFISDLHLSPSHPAITDCFCRFLNEEALHASMLYILGDLFEVWIGDDDNTPLHRKIASALKTLSEHGVPIYFIHGNRDFMIGKYFAKESSMILLPEHTVIDLFGKQTLIMHGDTLCIHDEDYQRYRRKVRNIFTQWLFLRLPLSYRKNIGEKIRKSSVKSNQQKTEDIIDVDTDEVSRLMKVYGVTQIIHGHTHRPYVHTVSMSTNTEFTQRIVLGDWYTQSSVLSCTEDGCQLASHTLGY</sequence>
<dbReference type="EC" id="3.6.1.54" evidence="10"/>
<keyword evidence="1 10" id="KW-1003">Cell membrane</keyword>
<evidence type="ECO:0000313" key="13">
    <source>
        <dbReference type="Proteomes" id="UP000218160"/>
    </source>
</evidence>
<keyword evidence="9 10" id="KW-0464">Manganese</keyword>
<gene>
    <name evidence="10" type="primary">lpxH</name>
    <name evidence="12" type="ORF">BTN50_0056</name>
</gene>
<evidence type="ECO:0000256" key="4">
    <source>
        <dbReference type="ARBA" id="ARBA00022556"/>
    </source>
</evidence>
<dbReference type="NCBIfam" id="NF003743">
    <property type="entry name" value="PRK05340.1"/>
    <property type="match status" value="1"/>
</dbReference>
<feature type="binding site" evidence="10">
    <location>
        <position position="10"/>
    </location>
    <ligand>
        <name>Mn(2+)</name>
        <dbReference type="ChEBI" id="CHEBI:29035"/>
        <label>1</label>
    </ligand>
</feature>
<feature type="binding site" evidence="10">
    <location>
        <position position="8"/>
    </location>
    <ligand>
        <name>Mn(2+)</name>
        <dbReference type="ChEBI" id="CHEBI:29035"/>
        <label>1</label>
    </ligand>
</feature>
<evidence type="ECO:0000256" key="7">
    <source>
        <dbReference type="ARBA" id="ARBA00023098"/>
    </source>
</evidence>
<keyword evidence="2 10" id="KW-0444">Lipid biosynthesis</keyword>
<feature type="binding site" evidence="10">
    <location>
        <position position="114"/>
    </location>
    <ligand>
        <name>Mn(2+)</name>
        <dbReference type="ChEBI" id="CHEBI:29035"/>
        <label>2</label>
    </ligand>
</feature>
<dbReference type="PANTHER" id="PTHR34990:SF1">
    <property type="entry name" value="UDP-2,3-DIACYLGLUCOSAMINE HYDROLASE"/>
    <property type="match status" value="1"/>
</dbReference>
<keyword evidence="7 10" id="KW-0443">Lipid metabolism</keyword>
<dbReference type="Gene3D" id="3.60.21.10">
    <property type="match status" value="1"/>
</dbReference>
<keyword evidence="3 10" id="KW-0997">Cell inner membrane</keyword>
<dbReference type="InterPro" id="IPR043461">
    <property type="entry name" value="LpxH-like"/>
</dbReference>
<feature type="binding site" evidence="10">
    <location>
        <position position="79"/>
    </location>
    <ligand>
        <name>Mn(2+)</name>
        <dbReference type="ChEBI" id="CHEBI:29035"/>
        <label>2</label>
    </ligand>
</feature>
<evidence type="ECO:0000256" key="5">
    <source>
        <dbReference type="ARBA" id="ARBA00022723"/>
    </source>
</evidence>